<sequence>MRDEMRPLYAMEKAYDELKPLYEFNLNHPGEFEGWKSGFRTKLIELLGGFPEKVDLNPEVVEKVHFNGYTREKVLYHTAPYVMASAYVLIPDGIEDRVPAVLALCGHGYGNKDIVGINEDGTDRDMPRPLPAGYHKDFALELVRRGMVVIAPEPMGFGERREEEDIAKGPHATSCRKASFYAMMMGKTLIGMRVWDTIRALDYLQERPEVDPYRIGCMGISGGGMMALFTTAVEDRIKAVVVSGYLCTFKDSVMSIYHCEDNYIPGILKYGEMYDIACLVAPRPMLIESGTDDPIFPIKAVDYAYERVKKAYELLGVPQNLARDRFEGEHQISGRISYDWLFNELHQVTHEK</sequence>
<dbReference type="GO" id="GO:0006508">
    <property type="term" value="P:proteolysis"/>
    <property type="evidence" value="ECO:0007669"/>
    <property type="project" value="InterPro"/>
</dbReference>
<organism evidence="2 3">
    <name type="scientific">Caldanaerobius fijiensis DSM 17918</name>
    <dbReference type="NCBI Taxonomy" id="1121256"/>
    <lineage>
        <taxon>Bacteria</taxon>
        <taxon>Bacillati</taxon>
        <taxon>Bacillota</taxon>
        <taxon>Clostridia</taxon>
        <taxon>Thermoanaerobacterales</taxon>
        <taxon>Thermoanaerobacteraceae</taxon>
        <taxon>Caldanaerobius</taxon>
    </lineage>
</organism>
<keyword evidence="1 2" id="KW-0378">Hydrolase</keyword>
<evidence type="ECO:0000256" key="1">
    <source>
        <dbReference type="ARBA" id="ARBA00022801"/>
    </source>
</evidence>
<evidence type="ECO:0000313" key="3">
    <source>
        <dbReference type="Proteomes" id="UP000184088"/>
    </source>
</evidence>
<dbReference type="PANTHER" id="PTHR47381">
    <property type="entry name" value="ALPHA/BETA-HYDROLASES SUPERFAMILY PROTEIN"/>
    <property type="match status" value="1"/>
</dbReference>
<reference evidence="2 3" key="1">
    <citation type="submission" date="2016-11" db="EMBL/GenBank/DDBJ databases">
        <authorList>
            <person name="Jaros S."/>
            <person name="Januszkiewicz K."/>
            <person name="Wedrychowicz H."/>
        </authorList>
    </citation>
    <scope>NUCLEOTIDE SEQUENCE [LARGE SCALE GENOMIC DNA]</scope>
    <source>
        <strain evidence="2 3">DSM 17918</strain>
    </source>
</reference>
<gene>
    <name evidence="2" type="ORF">SAMN02746089_01103</name>
</gene>
<dbReference type="OrthoDB" id="8183145at2"/>
<dbReference type="RefSeq" id="WP_084110937.1">
    <property type="nucleotide sequence ID" value="NZ_FQVH01000009.1"/>
</dbReference>
<dbReference type="Gene3D" id="3.40.50.1820">
    <property type="entry name" value="alpha/beta hydrolase"/>
    <property type="match status" value="1"/>
</dbReference>
<accession>A0A1M4XYC0</accession>
<dbReference type="SUPFAM" id="SSF53474">
    <property type="entry name" value="alpha/beta-Hydrolases"/>
    <property type="match status" value="1"/>
</dbReference>
<dbReference type="GO" id="GO:0004252">
    <property type="term" value="F:serine-type endopeptidase activity"/>
    <property type="evidence" value="ECO:0007669"/>
    <property type="project" value="InterPro"/>
</dbReference>
<dbReference type="PROSITE" id="PS00708">
    <property type="entry name" value="PRO_ENDOPEP_SER"/>
    <property type="match status" value="1"/>
</dbReference>
<dbReference type="EMBL" id="FQVH01000009">
    <property type="protein sequence ID" value="SHE98313.1"/>
    <property type="molecule type" value="Genomic_DNA"/>
</dbReference>
<dbReference type="STRING" id="1121256.SAMN02746089_01103"/>
<proteinExistence type="predicted"/>
<dbReference type="InterPro" id="IPR002471">
    <property type="entry name" value="Pept_S9_AS"/>
</dbReference>
<dbReference type="ESTHER" id="9theo-a0a1m4xyc0">
    <property type="family name" value="Abhydrolase_7"/>
</dbReference>
<dbReference type="AlphaFoldDB" id="A0A1M4XYC0"/>
<dbReference type="InterPro" id="IPR029058">
    <property type="entry name" value="AB_hydrolase_fold"/>
</dbReference>
<dbReference type="Proteomes" id="UP000184088">
    <property type="component" value="Unassembled WGS sequence"/>
</dbReference>
<name>A0A1M4XYC0_9THEO</name>
<dbReference type="PANTHER" id="PTHR47381:SF3">
    <property type="entry name" value="ALPHA_BETA-HYDROLASES SUPERFAMILY PROTEIN"/>
    <property type="match status" value="1"/>
</dbReference>
<evidence type="ECO:0000313" key="2">
    <source>
        <dbReference type="EMBL" id="SHE98313.1"/>
    </source>
</evidence>
<dbReference type="Pfam" id="PF12715">
    <property type="entry name" value="Abhydrolase_7"/>
    <property type="match status" value="1"/>
</dbReference>
<protein>
    <submittedName>
        <fullName evidence="2">Abhydrolase family protein</fullName>
    </submittedName>
</protein>
<dbReference type="InterPro" id="IPR025890">
    <property type="entry name" value="Abhydrolase_bac"/>
</dbReference>
<keyword evidence="3" id="KW-1185">Reference proteome</keyword>